<feature type="region of interest" description="Disordered" evidence="1">
    <location>
        <begin position="29"/>
        <end position="101"/>
    </location>
</feature>
<organism evidence="2 3">
    <name type="scientific">Theobroma cacao</name>
    <name type="common">Cacao</name>
    <name type="synonym">Cocoa</name>
    <dbReference type="NCBI Taxonomy" id="3641"/>
    <lineage>
        <taxon>Eukaryota</taxon>
        <taxon>Viridiplantae</taxon>
        <taxon>Streptophyta</taxon>
        <taxon>Embryophyta</taxon>
        <taxon>Tracheophyta</taxon>
        <taxon>Spermatophyta</taxon>
        <taxon>Magnoliopsida</taxon>
        <taxon>eudicotyledons</taxon>
        <taxon>Gunneridae</taxon>
        <taxon>Pentapetalae</taxon>
        <taxon>rosids</taxon>
        <taxon>malvids</taxon>
        <taxon>Malvales</taxon>
        <taxon>Malvaceae</taxon>
        <taxon>Byttnerioideae</taxon>
        <taxon>Theobroma</taxon>
    </lineage>
</organism>
<sequence>MESMIIESMRLTLYLPFADSDWPSVFEVPLQHNMNNSKEKGNDSDSTEEGSMESTARSHFVQGCHTVSKEDYVNEQQGENDVDDLESDQSMSTSSDSDSSE</sequence>
<name>A0A061EEF9_THECC</name>
<dbReference type="Proteomes" id="UP000026915">
    <property type="component" value="Chromosome 4"/>
</dbReference>
<keyword evidence="3" id="KW-1185">Reference proteome</keyword>
<evidence type="ECO:0000313" key="3">
    <source>
        <dbReference type="Proteomes" id="UP000026915"/>
    </source>
</evidence>
<dbReference type="EMBL" id="CM001882">
    <property type="protein sequence ID" value="EOY03316.1"/>
    <property type="molecule type" value="Genomic_DNA"/>
</dbReference>
<evidence type="ECO:0000313" key="2">
    <source>
        <dbReference type="EMBL" id="EOY03316.1"/>
    </source>
</evidence>
<protein>
    <submittedName>
        <fullName evidence="2">Uncharacterized protein</fullName>
    </submittedName>
</protein>
<evidence type="ECO:0000256" key="1">
    <source>
        <dbReference type="SAM" id="MobiDB-lite"/>
    </source>
</evidence>
<accession>A0A061EEF9</accession>
<dbReference type="Gramene" id="EOY03316">
    <property type="protein sequence ID" value="EOY03316"/>
    <property type="gene ID" value="TCM_018204"/>
</dbReference>
<proteinExistence type="predicted"/>
<dbReference type="InParanoid" id="A0A061EEF9"/>
<feature type="compositionally biased region" description="Acidic residues" evidence="1">
    <location>
        <begin position="78"/>
        <end position="87"/>
    </location>
</feature>
<gene>
    <name evidence="2" type="ORF">TCM_018204</name>
</gene>
<feature type="compositionally biased region" description="Low complexity" evidence="1">
    <location>
        <begin position="88"/>
        <end position="101"/>
    </location>
</feature>
<dbReference type="AlphaFoldDB" id="A0A061EEF9"/>
<reference evidence="2 3" key="1">
    <citation type="journal article" date="2013" name="Genome Biol.">
        <title>The genome sequence of the most widely cultivated cacao type and its use to identify candidate genes regulating pod color.</title>
        <authorList>
            <person name="Motamayor J.C."/>
            <person name="Mockaitis K."/>
            <person name="Schmutz J."/>
            <person name="Haiminen N."/>
            <person name="Iii D.L."/>
            <person name="Cornejo O."/>
            <person name="Findley S.D."/>
            <person name="Zheng P."/>
            <person name="Utro F."/>
            <person name="Royaert S."/>
            <person name="Saski C."/>
            <person name="Jenkins J."/>
            <person name="Podicheti R."/>
            <person name="Zhao M."/>
            <person name="Scheffler B.E."/>
            <person name="Stack J.C."/>
            <person name="Feltus F.A."/>
            <person name="Mustiga G.M."/>
            <person name="Amores F."/>
            <person name="Phillips W."/>
            <person name="Marelli J.P."/>
            <person name="May G.D."/>
            <person name="Shapiro H."/>
            <person name="Ma J."/>
            <person name="Bustamante C.D."/>
            <person name="Schnell R.J."/>
            <person name="Main D."/>
            <person name="Gilbert D."/>
            <person name="Parida L."/>
            <person name="Kuhn D.N."/>
        </authorList>
    </citation>
    <scope>NUCLEOTIDE SEQUENCE [LARGE SCALE GENOMIC DNA]</scope>
    <source>
        <strain evidence="3">cv. Matina 1-6</strain>
    </source>
</reference>
<dbReference type="HOGENOM" id="CLU_180385_0_0_1"/>